<evidence type="ECO:0000313" key="3">
    <source>
        <dbReference type="Proteomes" id="UP001377337"/>
    </source>
</evidence>
<organism evidence="2 3">
    <name type="scientific">Metabacillus sediminis</name>
    <dbReference type="NCBI Taxonomy" id="3117746"/>
    <lineage>
        <taxon>Bacteria</taxon>
        <taxon>Bacillati</taxon>
        <taxon>Bacillota</taxon>
        <taxon>Bacilli</taxon>
        <taxon>Bacillales</taxon>
        <taxon>Bacillaceae</taxon>
        <taxon>Metabacillus</taxon>
    </lineage>
</organism>
<feature type="compositionally biased region" description="Basic and acidic residues" evidence="1">
    <location>
        <begin position="57"/>
        <end position="87"/>
    </location>
</feature>
<dbReference type="PROSITE" id="PS51257">
    <property type="entry name" value="PROKAR_LIPOPROTEIN"/>
    <property type="match status" value="1"/>
</dbReference>
<dbReference type="Proteomes" id="UP001377337">
    <property type="component" value="Chromosome"/>
</dbReference>
<evidence type="ECO:0008006" key="4">
    <source>
        <dbReference type="Google" id="ProtNLM"/>
    </source>
</evidence>
<evidence type="ECO:0000313" key="2">
    <source>
        <dbReference type="EMBL" id="WXB96715.1"/>
    </source>
</evidence>
<dbReference type="RefSeq" id="WP_338778831.1">
    <property type="nucleotide sequence ID" value="NZ_CP147407.1"/>
</dbReference>
<evidence type="ECO:0000256" key="1">
    <source>
        <dbReference type="SAM" id="MobiDB-lite"/>
    </source>
</evidence>
<protein>
    <recommendedName>
        <fullName evidence="4">Lipoprotein</fullName>
    </recommendedName>
</protein>
<feature type="region of interest" description="Disordered" evidence="1">
    <location>
        <begin position="17"/>
        <end position="87"/>
    </location>
</feature>
<gene>
    <name evidence="2" type="ORF">WCV65_19625</name>
</gene>
<keyword evidence="3" id="KW-1185">Reference proteome</keyword>
<accession>A0ABZ2NGF2</accession>
<proteinExistence type="predicted"/>
<reference evidence="2 3" key="1">
    <citation type="submission" date="2024-02" db="EMBL/GenBank/DDBJ databases">
        <title>Seven novel Bacillus-like species.</title>
        <authorList>
            <person name="Liu G."/>
        </authorList>
    </citation>
    <scope>NUCLEOTIDE SEQUENCE [LARGE SCALE GENOMIC DNA]</scope>
    <source>
        <strain evidence="2 3">FJAT-52054</strain>
    </source>
</reference>
<dbReference type="EMBL" id="CP147407">
    <property type="protein sequence ID" value="WXB96715.1"/>
    <property type="molecule type" value="Genomic_DNA"/>
</dbReference>
<name>A0ABZ2NGF2_9BACI</name>
<sequence>MKKVFGLLTGLILAMGLAGCSDDPDPEEKKDENPPVEQENYNMELKNGNMAPGNMRHGHDPQKLDGRMDNKTERQKEDMMKKDMKKD</sequence>